<dbReference type="EMBL" id="NIVC01002851">
    <property type="protein sequence ID" value="PAA54848.1"/>
    <property type="molecule type" value="Genomic_DNA"/>
</dbReference>
<feature type="compositionally biased region" description="Basic residues" evidence="3">
    <location>
        <begin position="587"/>
        <end position="597"/>
    </location>
</feature>
<dbReference type="InterPro" id="IPR036987">
    <property type="entry name" value="SRA-YDG_sf"/>
</dbReference>
<dbReference type="InterPro" id="IPR003105">
    <property type="entry name" value="SRA_YDG"/>
</dbReference>
<evidence type="ECO:0000256" key="3">
    <source>
        <dbReference type="SAM" id="MobiDB-lite"/>
    </source>
</evidence>
<dbReference type="SMART" id="SM00466">
    <property type="entry name" value="SRA"/>
    <property type="match status" value="1"/>
</dbReference>
<feature type="compositionally biased region" description="Pro residues" evidence="3">
    <location>
        <begin position="567"/>
        <end position="578"/>
    </location>
</feature>
<dbReference type="AlphaFoldDB" id="A0A267DZY7"/>
<evidence type="ECO:0000313" key="5">
    <source>
        <dbReference type="EMBL" id="PAA54848.1"/>
    </source>
</evidence>
<feature type="region of interest" description="Disordered" evidence="3">
    <location>
        <begin position="260"/>
        <end position="282"/>
    </location>
</feature>
<keyword evidence="6" id="KW-1185">Reference proteome</keyword>
<evidence type="ECO:0000256" key="1">
    <source>
        <dbReference type="ARBA" id="ARBA00023242"/>
    </source>
</evidence>
<feature type="compositionally biased region" description="Basic and acidic residues" evidence="3">
    <location>
        <begin position="413"/>
        <end position="422"/>
    </location>
</feature>
<dbReference type="PROSITE" id="PS51015">
    <property type="entry name" value="YDG"/>
    <property type="match status" value="1"/>
</dbReference>
<dbReference type="GO" id="GO:0061630">
    <property type="term" value="F:ubiquitin protein ligase activity"/>
    <property type="evidence" value="ECO:0007669"/>
    <property type="project" value="TreeGrafter"/>
</dbReference>
<dbReference type="InterPro" id="IPR045134">
    <property type="entry name" value="UHRF1/2-like"/>
</dbReference>
<evidence type="ECO:0000256" key="2">
    <source>
        <dbReference type="PROSITE-ProRule" id="PRU00358"/>
    </source>
</evidence>
<dbReference type="STRING" id="282301.A0A267DZY7"/>
<accession>A0A267DZY7</accession>
<evidence type="ECO:0000259" key="4">
    <source>
        <dbReference type="PROSITE" id="PS51015"/>
    </source>
</evidence>
<dbReference type="OrthoDB" id="2270193at2759"/>
<proteinExistence type="predicted"/>
<comment type="caution">
    <text evidence="5">The sequence shown here is derived from an EMBL/GenBank/DDBJ whole genome shotgun (WGS) entry which is preliminary data.</text>
</comment>
<dbReference type="SUPFAM" id="SSF88697">
    <property type="entry name" value="PUA domain-like"/>
    <property type="match status" value="1"/>
</dbReference>
<feature type="compositionally biased region" description="Polar residues" evidence="3">
    <location>
        <begin position="266"/>
        <end position="282"/>
    </location>
</feature>
<comment type="subcellular location">
    <subcellularLocation>
        <location evidence="2">Nucleus</location>
    </subcellularLocation>
</comment>
<dbReference type="Pfam" id="PF02182">
    <property type="entry name" value="SAD_SRA"/>
    <property type="match status" value="1"/>
</dbReference>
<evidence type="ECO:0000313" key="6">
    <source>
        <dbReference type="Proteomes" id="UP000215902"/>
    </source>
</evidence>
<dbReference type="GO" id="GO:0044027">
    <property type="term" value="P:negative regulation of gene expression via chromosomal CpG island methylation"/>
    <property type="evidence" value="ECO:0007669"/>
    <property type="project" value="TreeGrafter"/>
</dbReference>
<feature type="compositionally biased region" description="Polar residues" evidence="3">
    <location>
        <begin position="398"/>
        <end position="409"/>
    </location>
</feature>
<dbReference type="PANTHER" id="PTHR14140:SF27">
    <property type="entry name" value="OS04G0289800 PROTEIN"/>
    <property type="match status" value="1"/>
</dbReference>
<gene>
    <name evidence="5" type="ORF">BOX15_Mlig033834g1</name>
</gene>
<feature type="region of interest" description="Disordered" evidence="3">
    <location>
        <begin position="377"/>
        <end position="443"/>
    </location>
</feature>
<feature type="compositionally biased region" description="Basic and acidic residues" evidence="3">
    <location>
        <begin position="102"/>
        <end position="113"/>
    </location>
</feature>
<feature type="domain" description="YDG" evidence="4">
    <location>
        <begin position="197"/>
        <end position="349"/>
    </location>
</feature>
<dbReference type="GO" id="GO:0016567">
    <property type="term" value="P:protein ubiquitination"/>
    <property type="evidence" value="ECO:0007669"/>
    <property type="project" value="TreeGrafter"/>
</dbReference>
<dbReference type="PANTHER" id="PTHR14140">
    <property type="entry name" value="E3 UBIQUITIN-PROTEIN LIGASE UHRF-RELATED"/>
    <property type="match status" value="1"/>
</dbReference>
<feature type="compositionally biased region" description="Acidic residues" evidence="3">
    <location>
        <begin position="148"/>
        <end position="163"/>
    </location>
</feature>
<name>A0A267DZY7_9PLAT</name>
<organism evidence="5 6">
    <name type="scientific">Macrostomum lignano</name>
    <dbReference type="NCBI Taxonomy" id="282301"/>
    <lineage>
        <taxon>Eukaryota</taxon>
        <taxon>Metazoa</taxon>
        <taxon>Spiralia</taxon>
        <taxon>Lophotrochozoa</taxon>
        <taxon>Platyhelminthes</taxon>
        <taxon>Rhabditophora</taxon>
        <taxon>Macrostomorpha</taxon>
        <taxon>Macrostomida</taxon>
        <taxon>Macrostomidae</taxon>
        <taxon>Macrostomum</taxon>
    </lineage>
</organism>
<dbReference type="Gene3D" id="2.30.280.10">
    <property type="entry name" value="SRA-YDG"/>
    <property type="match status" value="1"/>
</dbReference>
<keyword evidence="1 2" id="KW-0539">Nucleus</keyword>
<feature type="region of interest" description="Disordered" evidence="3">
    <location>
        <begin position="23"/>
        <end position="187"/>
    </location>
</feature>
<sequence>MSLSEYEQRRLKNLAENRRILGELGALNSPPKRWTKPSISKLPTAAASKKRQSLISNNKNRRQSNKPKPVSRSSDAAGEPEAVQDADSDAVLARRLAAEFNEAPRRSSRRLEGRPAPQYIGQCDGYGKDDSGEENWVPSSGRRGRGSDDDDDEYDSEDEDSDGEGGGSRRARRAAAASGSSVFDRPKVAKNRPNIYGAIAGVAVGTLFETRIDACLAGLHRPTVAGIHGGTDGAYSIALSGGYEDDIDLGSHFTYTGEGGRDLKGTKSNPKNLRTAPQTKDQALSRNNAALVRSAENGQPVRVIRGYKLRSEFAPPEGYYRYDGLYRVEKWWYTTGMAGFGVYKFAFKRLPDQAPAPWEEAAAEPVVYNFRTDYRPEEEEPSAAVATDADENTAVPPTDNNATTNSSCVQEEESSKKTDEKRRGRKKKSTSKTNDAGLAVPGGAPVELDYEAVLSGQIDVGGGTADCEADGKKKSGQNDPNNDLEPPATVAADGIAEKKRRGGRKSKAAATAAVPTEPLPSQDSTSNEKKLDVENVDPITISAAAADQPNKRRGRKSKSVVEAAFVAPPPPPPPPPPLEEAEFVSPPRKRSRFYFED</sequence>
<dbReference type="GO" id="GO:0005634">
    <property type="term" value="C:nucleus"/>
    <property type="evidence" value="ECO:0007669"/>
    <property type="project" value="UniProtKB-SubCell"/>
</dbReference>
<dbReference type="Proteomes" id="UP000215902">
    <property type="component" value="Unassembled WGS sequence"/>
</dbReference>
<feature type="compositionally biased region" description="Basic residues" evidence="3">
    <location>
        <begin position="498"/>
        <end position="507"/>
    </location>
</feature>
<reference evidence="5 6" key="1">
    <citation type="submission" date="2017-06" db="EMBL/GenBank/DDBJ databases">
        <title>A platform for efficient transgenesis in Macrostomum lignano, a flatworm model organism for stem cell research.</title>
        <authorList>
            <person name="Berezikov E."/>
        </authorList>
    </citation>
    <scope>NUCLEOTIDE SEQUENCE [LARGE SCALE GENOMIC DNA]</scope>
    <source>
        <strain evidence="5">DV1</strain>
        <tissue evidence="5">Whole organism</tissue>
    </source>
</reference>
<dbReference type="InterPro" id="IPR015947">
    <property type="entry name" value="PUA-like_sf"/>
</dbReference>
<protein>
    <recommendedName>
        <fullName evidence="4">YDG domain-containing protein</fullName>
    </recommendedName>
</protein>
<feature type="region of interest" description="Disordered" evidence="3">
    <location>
        <begin position="459"/>
        <end position="597"/>
    </location>
</feature>